<gene>
    <name evidence="3" type="ORF">KBY27_11055</name>
</gene>
<dbReference type="SUPFAM" id="SSF53474">
    <property type="entry name" value="alpha/beta-Hydrolases"/>
    <property type="match status" value="1"/>
</dbReference>
<evidence type="ECO:0000313" key="4">
    <source>
        <dbReference type="Proteomes" id="UP000813672"/>
    </source>
</evidence>
<sequence length="312" mass="33379">MPVDPCFAELLSDPRNTVRPPPDHVPLQKVRLAADSAMVQGVLPVIASVRDLEFTFEGRAIPVRQYRPKEMGRLPTIVFCHGGGFVWGSIETHDGLCRRLAAKTGATVFSVGYRLAPETRFPGSVDDVLRVLEAVHGRADDDDFDPDALALCGDSAGGAICVSVAALAAQTGLPLRHLGLFYPALDPACDSPSQHTFADGPLLTRAAMEWFWSCYLGPGKPPGDVPLPGDLRDLSGFPPTTIATAEFDVLRDEGAHFAKRLTDAGVDAELTCHRGMIHGFLSLPATSHRIDAALDGMCQRLRATFKTGAGPS</sequence>
<dbReference type="InterPro" id="IPR050300">
    <property type="entry name" value="GDXG_lipolytic_enzyme"/>
</dbReference>
<accession>A0A9Q3WLA1</accession>
<dbReference type="InterPro" id="IPR013094">
    <property type="entry name" value="AB_hydrolase_3"/>
</dbReference>
<evidence type="ECO:0000313" key="3">
    <source>
        <dbReference type="EMBL" id="MCE8537993.1"/>
    </source>
</evidence>
<name>A0A9Q3WLA1_9RHOB</name>
<comment type="caution">
    <text evidence="3">The sequence shown here is derived from an EMBL/GenBank/DDBJ whole genome shotgun (WGS) entry which is preliminary data.</text>
</comment>
<dbReference type="RefSeq" id="WP_234219817.1">
    <property type="nucleotide sequence ID" value="NZ_JAGQAF010000006.1"/>
</dbReference>
<evidence type="ECO:0000259" key="2">
    <source>
        <dbReference type="Pfam" id="PF07859"/>
    </source>
</evidence>
<dbReference type="Pfam" id="PF07859">
    <property type="entry name" value="Abhydrolase_3"/>
    <property type="match status" value="1"/>
</dbReference>
<dbReference type="PANTHER" id="PTHR48081:SF8">
    <property type="entry name" value="ALPHA_BETA HYDROLASE FOLD-3 DOMAIN-CONTAINING PROTEIN-RELATED"/>
    <property type="match status" value="1"/>
</dbReference>
<protein>
    <submittedName>
        <fullName evidence="3">Alpha/beta hydrolase</fullName>
    </submittedName>
</protein>
<dbReference type="InterPro" id="IPR029058">
    <property type="entry name" value="AB_hydrolase_fold"/>
</dbReference>
<keyword evidence="1 3" id="KW-0378">Hydrolase</keyword>
<dbReference type="Gene3D" id="3.40.50.1820">
    <property type="entry name" value="alpha/beta hydrolase"/>
    <property type="match status" value="1"/>
</dbReference>
<dbReference type="EMBL" id="JAGQAF010000006">
    <property type="protein sequence ID" value="MCE8537993.1"/>
    <property type="molecule type" value="Genomic_DNA"/>
</dbReference>
<dbReference type="GO" id="GO:0016787">
    <property type="term" value="F:hydrolase activity"/>
    <property type="evidence" value="ECO:0007669"/>
    <property type="project" value="UniProtKB-KW"/>
</dbReference>
<dbReference type="Proteomes" id="UP000813672">
    <property type="component" value="Unassembled WGS sequence"/>
</dbReference>
<reference evidence="3" key="1">
    <citation type="journal article" date="2021" name="Environ. Microbiol.">
        <title>Cryptic niche differentiation of novel sediment ecotypes of Rugeria pomeroyi correlates with nitrate respiration.</title>
        <authorList>
            <person name="Lin X."/>
            <person name="McNichol J."/>
            <person name="Chu X."/>
            <person name="Qian Y."/>
            <person name="Luo H."/>
        </authorList>
    </citation>
    <scope>NUCLEOTIDE SEQUENCE</scope>
    <source>
        <strain evidence="3">SZCCDBB064</strain>
    </source>
</reference>
<evidence type="ECO:0000256" key="1">
    <source>
        <dbReference type="ARBA" id="ARBA00022801"/>
    </source>
</evidence>
<dbReference type="PANTHER" id="PTHR48081">
    <property type="entry name" value="AB HYDROLASE SUPERFAMILY PROTEIN C4A8.06C"/>
    <property type="match status" value="1"/>
</dbReference>
<dbReference type="AlphaFoldDB" id="A0A9Q3WLA1"/>
<organism evidence="3 4">
    <name type="scientific">Ruegeria pomeroyi</name>
    <dbReference type="NCBI Taxonomy" id="89184"/>
    <lineage>
        <taxon>Bacteria</taxon>
        <taxon>Pseudomonadati</taxon>
        <taxon>Pseudomonadota</taxon>
        <taxon>Alphaproteobacteria</taxon>
        <taxon>Rhodobacterales</taxon>
        <taxon>Roseobacteraceae</taxon>
        <taxon>Ruegeria</taxon>
    </lineage>
</organism>
<proteinExistence type="predicted"/>
<feature type="domain" description="Alpha/beta hydrolase fold-3" evidence="2">
    <location>
        <begin position="77"/>
        <end position="281"/>
    </location>
</feature>